<dbReference type="GO" id="GO:0005739">
    <property type="term" value="C:mitochondrion"/>
    <property type="evidence" value="ECO:0007669"/>
    <property type="project" value="TreeGrafter"/>
</dbReference>
<evidence type="ECO:0000256" key="1">
    <source>
        <dbReference type="ARBA" id="ARBA00007769"/>
    </source>
</evidence>
<reference evidence="6" key="1">
    <citation type="submission" date="2015-02" db="EMBL/GenBank/DDBJ databases">
        <authorList>
            <person name="Gon?alves P."/>
        </authorList>
    </citation>
    <scope>NUCLEOTIDE SEQUENCE [LARGE SCALE GENOMIC DNA]</scope>
</reference>
<evidence type="ECO:0000313" key="6">
    <source>
        <dbReference type="Proteomes" id="UP000243876"/>
    </source>
</evidence>
<dbReference type="GO" id="GO:0004449">
    <property type="term" value="F:isocitrate dehydrogenase (NAD+) activity"/>
    <property type="evidence" value="ECO:0007669"/>
    <property type="project" value="TreeGrafter"/>
</dbReference>
<dbReference type="EMBL" id="CENE01000043">
    <property type="protein sequence ID" value="CEQ42992.1"/>
    <property type="molecule type" value="Genomic_DNA"/>
</dbReference>
<sequence length="439" mass="47059">MFPKPSILLPAAQALAGQSRLATTLGVGITKPSPATPTKYGGVYSVSPCLSARALRAVPPVLTLACAPQVTLIPGDGVGKEITESVEEIFEHTNVPVEFEKYNISGNTPEDAALFKRSMDSLRRNKVGLKGILYTPVERSGHTSWNVAMRQQLDIYASVVLCKSVPGFPTRHRDVDFAIILPALTLSFPGVVESLKIMTRQKSERIARFAFDFAIKNGRKHVTAVHKANIMKLGDGLFLNTCRRIAEEYKDSGITFSDMITPVGRSLVLTSPASATSVDNTSMQLVNRPQQFDVMVMPNLYGSIVSNIGAALVGGPGIVPGANIGREFALFEPGCRHVAQDIAGKSPAVVLLAHPTPTNGQDVANPAAMVLSATMMLRHLGLDHHANQIASAVYKVIADGQVRTPDMGGNRRLAVLTLVCYCGNSRTTDFTQAIMKAIA</sequence>
<dbReference type="GO" id="GO:0006102">
    <property type="term" value="P:isocitrate metabolic process"/>
    <property type="evidence" value="ECO:0007669"/>
    <property type="project" value="TreeGrafter"/>
</dbReference>
<dbReference type="PROSITE" id="PS00470">
    <property type="entry name" value="IDH_IMDH"/>
    <property type="match status" value="1"/>
</dbReference>
<evidence type="ECO:0000313" key="5">
    <source>
        <dbReference type="EMBL" id="CEQ42992.1"/>
    </source>
</evidence>
<gene>
    <name evidence="5" type="primary">SPOSA6832_04886</name>
</gene>
<dbReference type="Proteomes" id="UP000243876">
    <property type="component" value="Unassembled WGS sequence"/>
</dbReference>
<dbReference type="SMART" id="SM01329">
    <property type="entry name" value="Iso_dh"/>
    <property type="match status" value="1"/>
</dbReference>
<keyword evidence="2" id="KW-0816">Tricarboxylic acid cycle</keyword>
<dbReference type="GO" id="GO:0051287">
    <property type="term" value="F:NAD binding"/>
    <property type="evidence" value="ECO:0007669"/>
    <property type="project" value="InterPro"/>
</dbReference>
<name>A0A0D6ES89_SPOSA</name>
<dbReference type="Gene3D" id="3.40.718.10">
    <property type="entry name" value="Isopropylmalate Dehydrogenase"/>
    <property type="match status" value="1"/>
</dbReference>
<protein>
    <submittedName>
        <fullName evidence="5">SPOSA6832_04886-mRNA-1:cds</fullName>
    </submittedName>
</protein>
<dbReference type="SUPFAM" id="SSF53659">
    <property type="entry name" value="Isocitrate/Isopropylmalate dehydrogenase-like"/>
    <property type="match status" value="1"/>
</dbReference>
<dbReference type="InterPro" id="IPR024084">
    <property type="entry name" value="IsoPropMal-DH-like_dom"/>
</dbReference>
<dbReference type="GO" id="GO:0000287">
    <property type="term" value="F:magnesium ion binding"/>
    <property type="evidence" value="ECO:0007669"/>
    <property type="project" value="InterPro"/>
</dbReference>
<keyword evidence="6" id="KW-1185">Reference proteome</keyword>
<dbReference type="Pfam" id="PF00180">
    <property type="entry name" value="Iso_dh"/>
    <property type="match status" value="2"/>
</dbReference>
<organism evidence="5 6">
    <name type="scientific">Sporidiobolus salmonicolor</name>
    <name type="common">Yeast-like fungus</name>
    <name type="synonym">Sporobolomyces salmonicolor</name>
    <dbReference type="NCBI Taxonomy" id="5005"/>
    <lineage>
        <taxon>Eukaryota</taxon>
        <taxon>Fungi</taxon>
        <taxon>Dikarya</taxon>
        <taxon>Basidiomycota</taxon>
        <taxon>Pucciniomycotina</taxon>
        <taxon>Microbotryomycetes</taxon>
        <taxon>Sporidiobolales</taxon>
        <taxon>Sporidiobolaceae</taxon>
        <taxon>Sporobolomyces</taxon>
    </lineage>
</organism>
<proteinExistence type="inferred from homology"/>
<evidence type="ECO:0000259" key="4">
    <source>
        <dbReference type="SMART" id="SM01329"/>
    </source>
</evidence>
<comment type="similarity">
    <text evidence="1">Belongs to the isocitrate and isopropylmalate dehydrogenases family.</text>
</comment>
<dbReference type="InterPro" id="IPR019818">
    <property type="entry name" value="IsoCit/isopropylmalate_DH_CS"/>
</dbReference>
<dbReference type="OrthoDB" id="10261637at2759"/>
<dbReference type="PANTHER" id="PTHR11835">
    <property type="entry name" value="DECARBOXYLATING DEHYDROGENASES-ISOCITRATE, ISOPROPYLMALATE, TARTRATE"/>
    <property type="match status" value="1"/>
</dbReference>
<dbReference type="GO" id="GO:0006099">
    <property type="term" value="P:tricarboxylic acid cycle"/>
    <property type="evidence" value="ECO:0007669"/>
    <property type="project" value="UniProtKB-KW"/>
</dbReference>
<evidence type="ECO:0000256" key="2">
    <source>
        <dbReference type="ARBA" id="ARBA00022532"/>
    </source>
</evidence>
<accession>A0A0D6ES89</accession>
<evidence type="ECO:0000256" key="3">
    <source>
        <dbReference type="ARBA" id="ARBA00022842"/>
    </source>
</evidence>
<dbReference type="PANTHER" id="PTHR11835:SF42">
    <property type="entry name" value="ISOCITRATE DEHYDROGENASE [NAD] SUBUNIT BETA, MITOCHONDRIAL"/>
    <property type="match status" value="1"/>
</dbReference>
<keyword evidence="3" id="KW-0460">Magnesium</keyword>
<feature type="domain" description="Isopropylmalate dehydrogenase-like" evidence="4">
    <location>
        <begin position="69"/>
        <end position="434"/>
    </location>
</feature>
<dbReference type="AlphaFoldDB" id="A0A0D6ES89"/>